<dbReference type="PANTHER" id="PTHR30600">
    <property type="entry name" value="CYTOCHROME C PEROXIDASE-RELATED"/>
    <property type="match status" value="1"/>
</dbReference>
<protein>
    <submittedName>
        <fullName evidence="9">C-type cytochrome</fullName>
    </submittedName>
</protein>
<keyword evidence="5 6" id="KW-0408">Iron</keyword>
<evidence type="ECO:0000259" key="8">
    <source>
        <dbReference type="PROSITE" id="PS51007"/>
    </source>
</evidence>
<evidence type="ECO:0000256" key="5">
    <source>
        <dbReference type="ARBA" id="ARBA00023004"/>
    </source>
</evidence>
<keyword evidence="4" id="KW-0560">Oxidoreductase</keyword>
<evidence type="ECO:0000256" key="2">
    <source>
        <dbReference type="ARBA" id="ARBA00022723"/>
    </source>
</evidence>
<organism evidence="9 10">
    <name type="scientific">Polyangium jinanense</name>
    <dbReference type="NCBI Taxonomy" id="2829994"/>
    <lineage>
        <taxon>Bacteria</taxon>
        <taxon>Pseudomonadati</taxon>
        <taxon>Myxococcota</taxon>
        <taxon>Polyangia</taxon>
        <taxon>Polyangiales</taxon>
        <taxon>Polyangiaceae</taxon>
        <taxon>Polyangium</taxon>
    </lineage>
</organism>
<evidence type="ECO:0000256" key="1">
    <source>
        <dbReference type="ARBA" id="ARBA00022617"/>
    </source>
</evidence>
<dbReference type="Pfam" id="PF00034">
    <property type="entry name" value="Cytochrom_C"/>
    <property type="match status" value="1"/>
</dbReference>
<dbReference type="InterPro" id="IPR036909">
    <property type="entry name" value="Cyt_c-like_dom_sf"/>
</dbReference>
<dbReference type="Proteomes" id="UP001151081">
    <property type="component" value="Unassembled WGS sequence"/>
</dbReference>
<feature type="domain" description="Cytochrome c" evidence="8">
    <location>
        <begin position="470"/>
        <end position="567"/>
    </location>
</feature>
<feature type="compositionally biased region" description="Low complexity" evidence="7">
    <location>
        <begin position="51"/>
        <end position="71"/>
    </location>
</feature>
<dbReference type="GO" id="GO:0046872">
    <property type="term" value="F:metal ion binding"/>
    <property type="evidence" value="ECO:0007669"/>
    <property type="project" value="UniProtKB-KW"/>
</dbReference>
<dbReference type="Gene3D" id="2.130.10.10">
    <property type="entry name" value="YVTN repeat-like/Quinoprotein amine dehydrogenase"/>
    <property type="match status" value="1"/>
</dbReference>
<dbReference type="AlphaFoldDB" id="A0A9X4AY42"/>
<dbReference type="Gene3D" id="1.10.760.10">
    <property type="entry name" value="Cytochrome c-like domain"/>
    <property type="match status" value="2"/>
</dbReference>
<dbReference type="PROSITE" id="PS51007">
    <property type="entry name" value="CYTC"/>
    <property type="match status" value="2"/>
</dbReference>
<reference evidence="9 10" key="1">
    <citation type="submission" date="2021-04" db="EMBL/GenBank/DDBJ databases">
        <title>Genome analysis of Polyangium sp.</title>
        <authorList>
            <person name="Li Y."/>
            <person name="Wang J."/>
        </authorList>
    </citation>
    <scope>NUCLEOTIDE SEQUENCE [LARGE SCALE GENOMIC DNA]</scope>
    <source>
        <strain evidence="9 10">SDU14</strain>
    </source>
</reference>
<dbReference type="GO" id="GO:0004130">
    <property type="term" value="F:cytochrome-c peroxidase activity"/>
    <property type="evidence" value="ECO:0007669"/>
    <property type="project" value="TreeGrafter"/>
</dbReference>
<accession>A0A9X4AY42</accession>
<keyword evidence="1 6" id="KW-0349">Heme</keyword>
<dbReference type="PANTHER" id="PTHR30600:SF10">
    <property type="entry name" value="BLL6722 PROTEIN"/>
    <property type="match status" value="1"/>
</dbReference>
<keyword evidence="3" id="KW-0732">Signal</keyword>
<dbReference type="InterPro" id="IPR051395">
    <property type="entry name" value="Cytochrome_c_Peroxidase/MauG"/>
</dbReference>
<proteinExistence type="predicted"/>
<evidence type="ECO:0000256" key="6">
    <source>
        <dbReference type="PROSITE-ProRule" id="PRU00433"/>
    </source>
</evidence>
<evidence type="ECO:0000256" key="7">
    <source>
        <dbReference type="SAM" id="MobiDB-lite"/>
    </source>
</evidence>
<keyword evidence="10" id="KW-1185">Reference proteome</keyword>
<evidence type="ECO:0000256" key="3">
    <source>
        <dbReference type="ARBA" id="ARBA00022729"/>
    </source>
</evidence>
<dbReference type="SUPFAM" id="SSF46626">
    <property type="entry name" value="Cytochrome c"/>
    <property type="match status" value="2"/>
</dbReference>
<evidence type="ECO:0000313" key="10">
    <source>
        <dbReference type="Proteomes" id="UP001151081"/>
    </source>
</evidence>
<dbReference type="InterPro" id="IPR015943">
    <property type="entry name" value="WD40/YVTN_repeat-like_dom_sf"/>
</dbReference>
<name>A0A9X4AY42_9BACT</name>
<dbReference type="SUPFAM" id="SSF63829">
    <property type="entry name" value="Calcium-dependent phosphotriesterase"/>
    <property type="match status" value="1"/>
</dbReference>
<gene>
    <name evidence="9" type="ORF">KEG57_40285</name>
</gene>
<dbReference type="InterPro" id="IPR009056">
    <property type="entry name" value="Cyt_c-like_dom"/>
</dbReference>
<dbReference type="GO" id="GO:0020037">
    <property type="term" value="F:heme binding"/>
    <property type="evidence" value="ECO:0007669"/>
    <property type="project" value="InterPro"/>
</dbReference>
<evidence type="ECO:0000313" key="9">
    <source>
        <dbReference type="EMBL" id="MDC3986782.1"/>
    </source>
</evidence>
<feature type="domain" description="Cytochrome c" evidence="8">
    <location>
        <begin position="577"/>
        <end position="673"/>
    </location>
</feature>
<dbReference type="RefSeq" id="WP_272459492.1">
    <property type="nucleotide sequence ID" value="NZ_JAGTJJ010000043.1"/>
</dbReference>
<dbReference type="GO" id="GO:0009055">
    <property type="term" value="F:electron transfer activity"/>
    <property type="evidence" value="ECO:0007669"/>
    <property type="project" value="InterPro"/>
</dbReference>
<sequence>MEEGIRDTSRGNATIAAAFMHWATRAFAIVVCLAVATTCERRDPPGVEAGTPSAPSANVSASSAKAAKRTSLTPVREMERSSSALALGRIGDETVAILADEDDAKLRVMKLPEVRELASAKLAGVPGHVLVGDDGTIWIAVRDADLVQSFTLTCSANGSECALAEGARIQTAKEPLALALADRALFVVSNWGRELARHALPSGEKVEATPLAREARAVLVSKDGRRLVIAHAAGSIVTTVSLSPGLPTREHHLDFRDHHLDESASIVIGDEPRFAGQGFALARAGDGVIVPMVLVYPGDPVPSSGYGSLESPYFPNEPVLVALADSSEDAPPKLRVRREVLPADKPRSGVERASSPKTPPCLLPRAAAADEARGSILVACAGIDQLLEIDATDAPLATSELRRWHLPSGPSAIAIDPRTHDAWVWSALDRKLTRIVLGSPGAQPDAGKAVVSIHDADASTAVASDTPLDPDWERGRRLFHGSLAPDGRACASCHPDGRTDGLTWSSPKGPLQTPMLAGRLSATAPFGWVGDSPAVEAHLKLTLDRLGARSLDDADLRALTTYATRARTNLSARRRTAEENRGRQIFDSVEAGCAMCHQDGGLRGDGSQRDVGTGGTFDTPSLRFVGGTAPYMHDGRYATLREMFVRTEGQMGRTRHLGEKDMLALLAYLRSLE</sequence>
<keyword evidence="2 6" id="KW-0479">Metal-binding</keyword>
<comment type="caution">
    <text evidence="9">The sequence shown here is derived from an EMBL/GenBank/DDBJ whole genome shotgun (WGS) entry which is preliminary data.</text>
</comment>
<dbReference type="EMBL" id="JAGTJJ010000043">
    <property type="protein sequence ID" value="MDC3986782.1"/>
    <property type="molecule type" value="Genomic_DNA"/>
</dbReference>
<feature type="region of interest" description="Disordered" evidence="7">
    <location>
        <begin position="44"/>
        <end position="75"/>
    </location>
</feature>
<evidence type="ECO:0000256" key="4">
    <source>
        <dbReference type="ARBA" id="ARBA00023002"/>
    </source>
</evidence>